<keyword evidence="1" id="KW-0004">4Fe-4S</keyword>
<evidence type="ECO:0000313" key="7">
    <source>
        <dbReference type="Proteomes" id="UP001057375"/>
    </source>
</evidence>
<dbReference type="SUPFAM" id="SSF54862">
    <property type="entry name" value="4Fe-4S ferredoxins"/>
    <property type="match status" value="1"/>
</dbReference>
<accession>A0ABQ5K1D4</accession>
<dbReference type="PANTHER" id="PTHR43687">
    <property type="entry name" value="ADENYLYLSULFATE REDUCTASE, BETA SUBUNIT"/>
    <property type="match status" value="1"/>
</dbReference>
<dbReference type="InterPro" id="IPR017896">
    <property type="entry name" value="4Fe4S_Fe-S-bd"/>
</dbReference>
<dbReference type="SUPFAM" id="SSF52218">
    <property type="entry name" value="Flavoproteins"/>
    <property type="match status" value="1"/>
</dbReference>
<gene>
    <name evidence="6" type="ORF">ADUPG1_012980</name>
</gene>
<evidence type="ECO:0000256" key="1">
    <source>
        <dbReference type="ARBA" id="ARBA00022485"/>
    </source>
</evidence>
<dbReference type="Pfam" id="PF12838">
    <property type="entry name" value="Fer4_7"/>
    <property type="match status" value="1"/>
</dbReference>
<dbReference type="PANTHER" id="PTHR43687:SF1">
    <property type="entry name" value="FERREDOXIN III"/>
    <property type="match status" value="1"/>
</dbReference>
<dbReference type="PROSITE" id="PS51379">
    <property type="entry name" value="4FE4S_FER_2"/>
    <property type="match status" value="2"/>
</dbReference>
<dbReference type="PROSITE" id="PS00198">
    <property type="entry name" value="4FE4S_FER_1"/>
    <property type="match status" value="2"/>
</dbReference>
<evidence type="ECO:0000313" key="6">
    <source>
        <dbReference type="EMBL" id="GKT25253.1"/>
    </source>
</evidence>
<feature type="domain" description="4Fe-4S ferredoxin-type" evidence="5">
    <location>
        <begin position="198"/>
        <end position="227"/>
    </location>
</feature>
<name>A0ABQ5K1D4_9EUKA</name>
<dbReference type="InterPro" id="IPR029039">
    <property type="entry name" value="Flavoprotein-like_sf"/>
</dbReference>
<organism evidence="6 7">
    <name type="scientific">Aduncisulcus paluster</name>
    <dbReference type="NCBI Taxonomy" id="2918883"/>
    <lineage>
        <taxon>Eukaryota</taxon>
        <taxon>Metamonada</taxon>
        <taxon>Carpediemonas-like organisms</taxon>
        <taxon>Aduncisulcus</taxon>
    </lineage>
</organism>
<keyword evidence="7" id="KW-1185">Reference proteome</keyword>
<feature type="domain" description="4Fe-4S ferredoxin-type" evidence="5">
    <location>
        <begin position="242"/>
        <end position="272"/>
    </location>
</feature>
<dbReference type="EMBL" id="BQXS01012576">
    <property type="protein sequence ID" value="GKT25253.1"/>
    <property type="molecule type" value="Genomic_DNA"/>
</dbReference>
<dbReference type="InterPro" id="IPR017900">
    <property type="entry name" value="4Fe4S_Fe_S_CS"/>
</dbReference>
<dbReference type="InterPro" id="IPR050572">
    <property type="entry name" value="Fe-S_Ferredoxin"/>
</dbReference>
<proteinExistence type="predicted"/>
<comment type="caution">
    <text evidence="6">The sequence shown here is derived from an EMBL/GenBank/DDBJ whole genome shotgun (WGS) entry which is preliminary data.</text>
</comment>
<reference evidence="6" key="1">
    <citation type="submission" date="2022-03" db="EMBL/GenBank/DDBJ databases">
        <title>Draft genome sequence of Aduncisulcus paluster, a free-living microaerophilic Fornicata.</title>
        <authorList>
            <person name="Yuyama I."/>
            <person name="Kume K."/>
            <person name="Tamura T."/>
            <person name="Inagaki Y."/>
            <person name="Hashimoto T."/>
        </authorList>
    </citation>
    <scope>NUCLEOTIDE SEQUENCE</scope>
    <source>
        <strain evidence="6">NY0171</strain>
    </source>
</reference>
<dbReference type="Proteomes" id="UP001057375">
    <property type="component" value="Unassembled WGS sequence"/>
</dbReference>
<sequence length="292" mass="32212">MVRIAILYNSFTGYTKHVAQEMGRIFSAMGHSVKEFSLNKALRGPETPLFNSDDFDGFCFGAPVWGFQEPLITQEIMMSPRIPDLGNKPCVFFSTSGGSKKSLFFKHASEILAPKHGYIAHYFVVVAPYIHTKSASKFESGSAHWGPKEYSLIDVNAKIAIDGIIKKTPAPKSPSGGLFMKAVGKICTPGAMRSYSSFPPVIETDICTGCGKCFRECPYNVFDLVDRTEDPTERREKKLSKKLVVVTRPKQCIGCFTCEFGCPVGAVHNGNGWKVQPFEEKCVVKSGKSGFY</sequence>
<dbReference type="Gene3D" id="3.40.50.360">
    <property type="match status" value="1"/>
</dbReference>
<keyword evidence="3" id="KW-0408">Iron</keyword>
<evidence type="ECO:0000256" key="3">
    <source>
        <dbReference type="ARBA" id="ARBA00023004"/>
    </source>
</evidence>
<evidence type="ECO:0000256" key="4">
    <source>
        <dbReference type="ARBA" id="ARBA00023014"/>
    </source>
</evidence>
<keyword evidence="4" id="KW-0411">Iron-sulfur</keyword>
<evidence type="ECO:0000256" key="2">
    <source>
        <dbReference type="ARBA" id="ARBA00022723"/>
    </source>
</evidence>
<protein>
    <submittedName>
        <fullName evidence="6">4Fe-4S binding protein</fullName>
    </submittedName>
</protein>
<keyword evidence="2" id="KW-0479">Metal-binding</keyword>
<dbReference type="Gene3D" id="3.30.70.20">
    <property type="match status" value="1"/>
</dbReference>
<evidence type="ECO:0000259" key="5">
    <source>
        <dbReference type="PROSITE" id="PS51379"/>
    </source>
</evidence>